<sequence>MKRPRKPREGSESRAARRRLKAADGGRHEQLAKRSPQPTASAKGALSPEGSCVGFRCGVSGTYMTAWLADCMR</sequence>
<organism evidence="2 3">
    <name type="scientific">Adlercreutzia hattorii</name>
    <dbReference type="NCBI Taxonomy" id="2707299"/>
    <lineage>
        <taxon>Bacteria</taxon>
        <taxon>Bacillati</taxon>
        <taxon>Actinomycetota</taxon>
        <taxon>Coriobacteriia</taxon>
        <taxon>Eggerthellales</taxon>
        <taxon>Eggerthellaceae</taxon>
        <taxon>Adlercreutzia</taxon>
    </lineage>
</organism>
<evidence type="ECO:0000313" key="3">
    <source>
        <dbReference type="Proteomes" id="UP000501727"/>
    </source>
</evidence>
<protein>
    <submittedName>
        <fullName evidence="2">Uncharacterized protein</fullName>
    </submittedName>
</protein>
<dbReference type="KEGG" id="ahat:ADCFC_14260"/>
<feature type="compositionally biased region" description="Basic and acidic residues" evidence="1">
    <location>
        <begin position="7"/>
        <end position="32"/>
    </location>
</feature>
<name>A0A6F8SM69_9ACTN</name>
<keyword evidence="3" id="KW-1185">Reference proteome</keyword>
<gene>
    <name evidence="2" type="ORF">ADCFC_13050</name>
</gene>
<feature type="region of interest" description="Disordered" evidence="1">
    <location>
        <begin position="1"/>
        <end position="48"/>
    </location>
</feature>
<dbReference type="Proteomes" id="UP000501727">
    <property type="component" value="Chromosome"/>
</dbReference>
<accession>A0A6F8SM69</accession>
<proteinExistence type="predicted"/>
<reference evidence="3" key="1">
    <citation type="journal article" date="2020" name="Microbiol. Resour. Announc.">
        <title>Complete Genome Sequence of Adlercreutzia sp. Strain 8CFCBH1, a Potent Producer of Equol, Isolated from Healthy Japanese Feces.</title>
        <authorList>
            <person name="Ogata Y."/>
            <person name="Sakamoto M."/>
            <person name="Ohkuma M."/>
            <person name="Hattori M."/>
            <person name="Suda W."/>
        </authorList>
    </citation>
    <scope>NUCLEOTIDE SEQUENCE [LARGE SCALE GENOMIC DNA]</scope>
    <source>
        <strain evidence="3">8CFCBH1</strain>
    </source>
</reference>
<dbReference type="AlphaFoldDB" id="A0A6F8SM69"/>
<reference evidence="3" key="2">
    <citation type="submission" date="2020-03" db="EMBL/GenBank/DDBJ databases">
        <title>Complete Genome Sequence of Adlercreutzia sp. strain 8CFCBH1 Producing Equol, Isolated from Healthy Japanese Feces.</title>
        <authorList>
            <person name="Ogata Y."/>
            <person name="Sakamoto M."/>
            <person name="Ohkuma M."/>
            <person name="Hattori M."/>
            <person name="Suda W."/>
        </authorList>
    </citation>
    <scope>NUCLEOTIDE SEQUENCE [LARGE SCALE GENOMIC DNA]</scope>
    <source>
        <strain evidence="3">8CFCBH1</strain>
    </source>
</reference>
<dbReference type="EMBL" id="AP022829">
    <property type="protein sequence ID" value="BCA88807.1"/>
    <property type="molecule type" value="Genomic_DNA"/>
</dbReference>
<evidence type="ECO:0000313" key="2">
    <source>
        <dbReference type="EMBL" id="BCA88807.1"/>
    </source>
</evidence>
<evidence type="ECO:0000256" key="1">
    <source>
        <dbReference type="SAM" id="MobiDB-lite"/>
    </source>
</evidence>